<proteinExistence type="predicted"/>
<keyword evidence="1" id="KW-0812">Transmembrane</keyword>
<feature type="transmembrane region" description="Helical" evidence="1">
    <location>
        <begin position="6"/>
        <end position="26"/>
    </location>
</feature>
<evidence type="ECO:0000313" key="3">
    <source>
        <dbReference type="Proteomes" id="UP000663828"/>
    </source>
</evidence>
<feature type="transmembrane region" description="Helical" evidence="1">
    <location>
        <begin position="47"/>
        <end position="64"/>
    </location>
</feature>
<keyword evidence="3" id="KW-1185">Reference proteome</keyword>
<dbReference type="EMBL" id="CAJNOR010000125">
    <property type="protein sequence ID" value="CAF0808063.1"/>
    <property type="molecule type" value="Genomic_DNA"/>
</dbReference>
<sequence>MDNDAIFSAVGKASLQILSVFTLTYLQHEINVIANICTKVPPKFLSIIPMCLAYCLTLLGTLLANRWVQMIVSVLLIIVLSVGINYTYKDYTIDEDEKLYSEKHNVIRHSITFSRTKVFVCTIVPFYLGFSISIPYFILYSYFISIFSITHYSLPMLNCSIIFLSSLISYLLFAINILFGIQLHRSYLNYLVFIGLIISTFNVRLILSQQEHQQIVDLLTTQFIHIYQYITHLLSVKFELNPESHEPR</sequence>
<accession>A0A813T8X2</accession>
<keyword evidence="1" id="KW-1133">Transmembrane helix</keyword>
<organism evidence="2 3">
    <name type="scientific">Adineta ricciae</name>
    <name type="common">Rotifer</name>
    <dbReference type="NCBI Taxonomy" id="249248"/>
    <lineage>
        <taxon>Eukaryota</taxon>
        <taxon>Metazoa</taxon>
        <taxon>Spiralia</taxon>
        <taxon>Gnathifera</taxon>
        <taxon>Rotifera</taxon>
        <taxon>Eurotatoria</taxon>
        <taxon>Bdelloidea</taxon>
        <taxon>Adinetida</taxon>
        <taxon>Adinetidae</taxon>
        <taxon>Adineta</taxon>
    </lineage>
</organism>
<feature type="transmembrane region" description="Helical" evidence="1">
    <location>
        <begin position="70"/>
        <end position="88"/>
    </location>
</feature>
<feature type="transmembrane region" description="Helical" evidence="1">
    <location>
        <begin position="161"/>
        <end position="181"/>
    </location>
</feature>
<reference evidence="2" key="1">
    <citation type="submission" date="2021-02" db="EMBL/GenBank/DDBJ databases">
        <authorList>
            <person name="Nowell W R."/>
        </authorList>
    </citation>
    <scope>NUCLEOTIDE SEQUENCE</scope>
</reference>
<feature type="transmembrane region" description="Helical" evidence="1">
    <location>
        <begin position="187"/>
        <end position="207"/>
    </location>
</feature>
<dbReference type="Proteomes" id="UP000663828">
    <property type="component" value="Unassembled WGS sequence"/>
</dbReference>
<evidence type="ECO:0000313" key="2">
    <source>
        <dbReference type="EMBL" id="CAF0808063.1"/>
    </source>
</evidence>
<evidence type="ECO:0000256" key="1">
    <source>
        <dbReference type="SAM" id="Phobius"/>
    </source>
</evidence>
<name>A0A813T8X2_ADIRI</name>
<protein>
    <submittedName>
        <fullName evidence="2">Uncharacterized protein</fullName>
    </submittedName>
</protein>
<dbReference type="AlphaFoldDB" id="A0A813T8X2"/>
<comment type="caution">
    <text evidence="2">The sequence shown here is derived from an EMBL/GenBank/DDBJ whole genome shotgun (WGS) entry which is preliminary data.</text>
</comment>
<gene>
    <name evidence="2" type="ORF">XAT740_LOCUS3320</name>
</gene>
<keyword evidence="1" id="KW-0472">Membrane</keyword>